<dbReference type="PANTHER" id="PTHR47915:SF1">
    <property type="entry name" value="SI:DKEY-19B23.7"/>
    <property type="match status" value="1"/>
</dbReference>
<reference evidence="3 4" key="1">
    <citation type="submission" date="2018-04" db="EMBL/GenBank/DDBJ databases">
        <title>The genome of golden apple snail Pomacea canaliculata provides insight into stress tolerance and invasive adaptation.</title>
        <authorList>
            <person name="Liu C."/>
            <person name="Liu B."/>
            <person name="Ren Y."/>
            <person name="Zhang Y."/>
            <person name="Wang H."/>
            <person name="Li S."/>
            <person name="Jiang F."/>
            <person name="Yin L."/>
            <person name="Zhang G."/>
            <person name="Qian W."/>
            <person name="Fan W."/>
        </authorList>
    </citation>
    <scope>NUCLEOTIDE SEQUENCE [LARGE SCALE GENOMIC DNA]</scope>
    <source>
        <strain evidence="3">SZHN2017</strain>
        <tissue evidence="3">Muscle</tissue>
    </source>
</reference>
<keyword evidence="4" id="KW-1185">Reference proteome</keyword>
<feature type="compositionally biased region" description="Polar residues" evidence="1">
    <location>
        <begin position="297"/>
        <end position="310"/>
    </location>
</feature>
<protein>
    <recommendedName>
        <fullName evidence="2">DUF7886 domain-containing protein</fullName>
    </recommendedName>
</protein>
<dbReference type="InterPro" id="IPR057208">
    <property type="entry name" value="DUF7886"/>
</dbReference>
<gene>
    <name evidence="3" type="ORF">C0Q70_21526</name>
</gene>
<evidence type="ECO:0000313" key="4">
    <source>
        <dbReference type="Proteomes" id="UP000245119"/>
    </source>
</evidence>
<comment type="caution">
    <text evidence="3">The sequence shown here is derived from an EMBL/GenBank/DDBJ whole genome shotgun (WGS) entry which is preliminary data.</text>
</comment>
<dbReference type="Proteomes" id="UP000245119">
    <property type="component" value="Linkage Group LG14"/>
</dbReference>
<feature type="domain" description="DUF7886" evidence="2">
    <location>
        <begin position="110"/>
        <end position="251"/>
    </location>
</feature>
<sequence length="339" mass="37540">MDISAQEAALKKKLQHFLSELPRFGTVQGFQHFSMYLRGKEELCVTVSHEPQVSSRRCSFIGNSATEFSAGDSLTSAHLPYDPRALMLSQGTQMALSGMGNQGVGLPPASPSDNEQGSNSGSHTLFLVAGYARYSCPYVWVRSNHTRLMKMSGLADKDNPLRLKSTSQWKDTDVFIWDVIAELVKLCMYPAPRNPFAVDMDCFLSLTTQQQVLATAAMMSCLERIIVHTPDDKQYSEKLLEDLQLVSRLHYTALQMLARKHQLPVLEEYHQGQKQKMHSAQSGRGTFAKSGGRYPSIENTTVTPNPGMTVESTRGVYTPQGSAERGFPGYGFTPAPSLF</sequence>
<evidence type="ECO:0000259" key="2">
    <source>
        <dbReference type="Pfam" id="PF25377"/>
    </source>
</evidence>
<evidence type="ECO:0000256" key="1">
    <source>
        <dbReference type="SAM" id="MobiDB-lite"/>
    </source>
</evidence>
<feature type="region of interest" description="Disordered" evidence="1">
    <location>
        <begin position="276"/>
        <end position="310"/>
    </location>
</feature>
<accession>A0A2T7NCT0</accession>
<proteinExistence type="predicted"/>
<dbReference type="AlphaFoldDB" id="A0A2T7NCT0"/>
<dbReference type="Pfam" id="PF25377">
    <property type="entry name" value="DUF7886"/>
    <property type="match status" value="1"/>
</dbReference>
<dbReference type="OrthoDB" id="239865at2759"/>
<dbReference type="OMA" id="QGIRVWD"/>
<organism evidence="3 4">
    <name type="scientific">Pomacea canaliculata</name>
    <name type="common">Golden apple snail</name>
    <dbReference type="NCBI Taxonomy" id="400727"/>
    <lineage>
        <taxon>Eukaryota</taxon>
        <taxon>Metazoa</taxon>
        <taxon>Spiralia</taxon>
        <taxon>Lophotrochozoa</taxon>
        <taxon>Mollusca</taxon>
        <taxon>Gastropoda</taxon>
        <taxon>Caenogastropoda</taxon>
        <taxon>Architaenioglossa</taxon>
        <taxon>Ampullarioidea</taxon>
        <taxon>Ampullariidae</taxon>
        <taxon>Pomacea</taxon>
    </lineage>
</organism>
<feature type="region of interest" description="Disordered" evidence="1">
    <location>
        <begin position="99"/>
        <end position="119"/>
    </location>
</feature>
<dbReference type="PANTHER" id="PTHR47915">
    <property type="entry name" value="SI:DKEY-19B23.7"/>
    <property type="match status" value="1"/>
</dbReference>
<evidence type="ECO:0000313" key="3">
    <source>
        <dbReference type="EMBL" id="PVD18967.1"/>
    </source>
</evidence>
<dbReference type="EMBL" id="PZQS01000014">
    <property type="protein sequence ID" value="PVD18967.1"/>
    <property type="molecule type" value="Genomic_DNA"/>
</dbReference>
<name>A0A2T7NCT0_POMCA</name>